<evidence type="ECO:0000256" key="1">
    <source>
        <dbReference type="SAM" id="MobiDB-lite"/>
    </source>
</evidence>
<evidence type="ECO:0000313" key="3">
    <source>
        <dbReference type="Proteomes" id="UP000189818"/>
    </source>
</evidence>
<gene>
    <name evidence="2" type="ORF">SAMN06295920_101369</name>
</gene>
<organism evidence="2 3">
    <name type="scientific">Rhizorhabdus histidinilytica</name>
    <dbReference type="NCBI Taxonomy" id="439228"/>
    <lineage>
        <taxon>Bacteria</taxon>
        <taxon>Pseudomonadati</taxon>
        <taxon>Pseudomonadota</taxon>
        <taxon>Alphaproteobacteria</taxon>
        <taxon>Sphingomonadales</taxon>
        <taxon>Sphingomonadaceae</taxon>
        <taxon>Rhizorhabdus</taxon>
    </lineage>
</organism>
<accession>A0A1T4ZZ36</accession>
<dbReference type="EMBL" id="FUYM01000001">
    <property type="protein sequence ID" value="SKB27643.1"/>
    <property type="molecule type" value="Genomic_DNA"/>
</dbReference>
<proteinExistence type="predicted"/>
<reference evidence="3" key="1">
    <citation type="submission" date="2017-02" db="EMBL/GenBank/DDBJ databases">
        <authorList>
            <person name="Varghese N."/>
            <person name="Submissions S."/>
        </authorList>
    </citation>
    <scope>NUCLEOTIDE SEQUENCE [LARGE SCALE GENOMIC DNA]</scope>
    <source>
        <strain evidence="3">UM2</strain>
    </source>
</reference>
<keyword evidence="3" id="KW-1185">Reference proteome</keyword>
<dbReference type="AlphaFoldDB" id="A0A1T4ZZ36"/>
<name>A0A1T4ZZ36_9SPHN</name>
<feature type="region of interest" description="Disordered" evidence="1">
    <location>
        <begin position="44"/>
        <end position="66"/>
    </location>
</feature>
<dbReference type="Proteomes" id="UP000189818">
    <property type="component" value="Unassembled WGS sequence"/>
</dbReference>
<protein>
    <submittedName>
        <fullName evidence="2">Uncharacterized protein</fullName>
    </submittedName>
</protein>
<sequence length="66" mass="7527">MDQDSDYYLQRAEVELTAARSARHPAAMRAHYFLAGFYLDKAHGPVGTPAPRTRRAVRRREEPEGL</sequence>
<evidence type="ECO:0000313" key="2">
    <source>
        <dbReference type="EMBL" id="SKB27643.1"/>
    </source>
</evidence>